<evidence type="ECO:0000256" key="5">
    <source>
        <dbReference type="ARBA" id="ARBA00022842"/>
    </source>
</evidence>
<dbReference type="PANTHER" id="PTHR31009">
    <property type="entry name" value="S-ADENOSYL-L-METHIONINE:CARBOXYL METHYLTRANSFERASE FAMILY PROTEIN"/>
    <property type="match status" value="1"/>
</dbReference>
<dbReference type="SUPFAM" id="SSF53335">
    <property type="entry name" value="S-adenosyl-L-methionine-dependent methyltransferases"/>
    <property type="match status" value="5"/>
</dbReference>
<gene>
    <name evidence="7" type="ORF">HID58_089853</name>
</gene>
<keyword evidence="8" id="KW-1185">Reference proteome</keyword>
<evidence type="ECO:0000313" key="7">
    <source>
        <dbReference type="EMBL" id="KAH0861592.1"/>
    </source>
</evidence>
<evidence type="ECO:0000313" key="8">
    <source>
        <dbReference type="Proteomes" id="UP000824890"/>
    </source>
</evidence>
<dbReference type="InterPro" id="IPR029063">
    <property type="entry name" value="SAM-dependent_MTases_sf"/>
</dbReference>
<keyword evidence="3" id="KW-0949">S-adenosyl-L-methionine</keyword>
<comment type="caution">
    <text evidence="7">The sequence shown here is derived from an EMBL/GenBank/DDBJ whole genome shotgun (WGS) entry which is preliminary data.</text>
</comment>
<dbReference type="Pfam" id="PF03492">
    <property type="entry name" value="Methyltransf_7"/>
    <property type="match status" value="6"/>
</dbReference>
<evidence type="ECO:0000256" key="1">
    <source>
        <dbReference type="ARBA" id="ARBA00022603"/>
    </source>
</evidence>
<keyword evidence="1" id="KW-0489">Methyltransferase</keyword>
<dbReference type="Proteomes" id="UP000824890">
    <property type="component" value="Unassembled WGS sequence"/>
</dbReference>
<organism evidence="7 8">
    <name type="scientific">Brassica napus</name>
    <name type="common">Rape</name>
    <dbReference type="NCBI Taxonomy" id="3708"/>
    <lineage>
        <taxon>Eukaryota</taxon>
        <taxon>Viridiplantae</taxon>
        <taxon>Streptophyta</taxon>
        <taxon>Embryophyta</taxon>
        <taxon>Tracheophyta</taxon>
        <taxon>Spermatophyta</taxon>
        <taxon>Magnoliopsida</taxon>
        <taxon>eudicotyledons</taxon>
        <taxon>Gunneridae</taxon>
        <taxon>Pentapetalae</taxon>
        <taxon>rosids</taxon>
        <taxon>malvids</taxon>
        <taxon>Brassicales</taxon>
        <taxon>Brassicaceae</taxon>
        <taxon>Brassiceae</taxon>
        <taxon>Brassica</taxon>
    </lineage>
</organism>
<dbReference type="EMBL" id="JAGKQM010000019">
    <property type="protein sequence ID" value="KAH0861592.1"/>
    <property type="molecule type" value="Genomic_DNA"/>
</dbReference>
<dbReference type="Gene3D" id="1.10.1200.270">
    <property type="entry name" value="Methyltransferase, alpha-helical capping domain"/>
    <property type="match status" value="3"/>
</dbReference>
<evidence type="ECO:0000256" key="2">
    <source>
        <dbReference type="ARBA" id="ARBA00022679"/>
    </source>
</evidence>
<dbReference type="InterPro" id="IPR005299">
    <property type="entry name" value="MeTrfase_7"/>
</dbReference>
<feature type="region of interest" description="Disordered" evidence="6">
    <location>
        <begin position="682"/>
        <end position="703"/>
    </location>
</feature>
<proteinExistence type="predicted"/>
<keyword evidence="4" id="KW-0479">Metal-binding</keyword>
<feature type="region of interest" description="Disordered" evidence="6">
    <location>
        <begin position="320"/>
        <end position="340"/>
    </location>
</feature>
<evidence type="ECO:0000256" key="3">
    <source>
        <dbReference type="ARBA" id="ARBA00022691"/>
    </source>
</evidence>
<keyword evidence="5" id="KW-0460">Magnesium</keyword>
<name>A0ABQ7Y085_BRANA</name>
<accession>A0ABQ7Y085</accession>
<sequence>MYETVAVRKASKRIFGLDLASYATNSLLQIRVLSMIKPILVKNTKEMMTNLDFPECIKLTDLGCSSGQNTFLFMSEIINTISMLCQERNQNPPDIDCCLNDLPGNDFNTTFKFISFFNEKLTSKTPCFVSGVPGTKLMTMEFWSCKVPEGLEKKKISVYITSSSSQSDYKAYKNQFQKDFTTFLRMRSEEMISNGRMVLTLIGRKTLDDPLYRDCCHFMTLLSDSLRDLVFEGLVSASKANSFKMPYYDPTDEEVNEIIKNEGSFQINDLETHAFDLGHCKGESSLQSCGAKPGEKEANCMRAVIGEMNSRFIRSISSSRCDGKSENEMNNGDEESSKHPLVSILSTRGGDGHNSYSTNSLLQRRVLSMTKPILVKNTIEMMTNLEFPECIKLADLGCSSGQNTFLVMSEIVNTINVLCQEWNQNPPEIDCCLNDLPNNDFNTTFKFLTFFNDKLTSKIPCFVSGVPGSFYSRLFPRKSLHFVHSSYSLHYLSKVPDGLEKNKMSLYITSSSPPSEYNAYINQFVRDFTAFLRMRSEEMVSNGRMVLTLIGRKTLDDPRYRDCCHWLTLLSDSLCDLVYEGLVSASKVNSFKVPFYDPNEEEVKEIIRNEGSFMVNDLEPHVFDLGLSKEEYGLQSDRGKAGEKEANCIRAVTEMMLVSHFGDAINIDTLFEKYAHHVSQHASCKNKTSSDNEKSNGDDKRSSEYSFVSALSMSGGDGDNSYSTNSLLQVLPTDRKVLSMAMPMLIINTIYVLRQEYNQTPPEIDCCLNDLPNNDFNTTFKFIPSFNKKLIREGCCFVSGVPGSFYSRIFPWNSLHFIHSIYSIHYLSKVSSFKMPFYDPTEEEVKKVIRNEGSFMINDLETHAFDFGHSNKESYSLASARSALKRVRNEFKIHPCDGKSETEMNKGGQEGSQYPFVSILSMTGGYGHSSYSTNSLLQNMHTQTNTGPGLSMTKPILVKNTKEMMRNLDFPECIKVADLGCSSGQNTFMVMSDIVNTINTLCEESSKKPPEIDCCLNDLSGNDFNTTFKFMTFFKDMLTTKIPCFISGLPGDEEESSKYPFVSILSMSGGDGHKMSVYLTSSSPLSEHKAYLNQFQTDFMTFLRISSEEMVSSGHMVLTLIGRKTLDDPLHRDCCHWLTLLSDSLCDLVFEALVSASKVSSFKVPFYDPNGEEYTEDEGSFMVNDLETHIFDLATKNMACKSDRAKAGGKEAICIRAVTETMLVAHFGDAINIDTLYCLKNIHDSCKNKTCDCKTDNEKSNGDDERSSEYSFVNALSMSGGDGDNSYSTNSILQKRVLSRTKRVLVENTKEMMKKLDFPRCIKVADLGCSSGQNTFLAMSEIVNTINALCKESNKNPPEIDCCLNDLPSNDFNTTFKFITSFNKKLTRQGSCFVSAVPDSFYSRLFPRKSLHLVHSVYSIHFLSKVPDGLENNRMNVYITSSSPLSEHKAYLNQFQKDFKTFLRMRSEEMVSSGRMVLTLIGRKTLDDPLYRDCCHFWTLLSQSLQDLVLEGVVSASKVSSFKMPFYDPSIEEVTDLIRKEGSFKINNLETHGFDLGHSVEDCSLQSHGVKAGQKEASCIRAVTERMLVAHFGDDINIDTLFNKYALRVSQHASCRIKTSVSLVVALIRK</sequence>
<protein>
    <submittedName>
        <fullName evidence="7">Uncharacterized protein</fullName>
    </submittedName>
</protein>
<feature type="compositionally biased region" description="Basic and acidic residues" evidence="6">
    <location>
        <begin position="688"/>
        <end position="703"/>
    </location>
</feature>
<evidence type="ECO:0000256" key="4">
    <source>
        <dbReference type="ARBA" id="ARBA00022723"/>
    </source>
</evidence>
<reference evidence="7 8" key="1">
    <citation type="submission" date="2021-05" db="EMBL/GenBank/DDBJ databases">
        <title>Genome Assembly of Synthetic Allotetraploid Brassica napus Reveals Homoeologous Exchanges between Subgenomes.</title>
        <authorList>
            <person name="Davis J.T."/>
        </authorList>
    </citation>
    <scope>NUCLEOTIDE SEQUENCE [LARGE SCALE GENOMIC DNA]</scope>
    <source>
        <strain evidence="8">cv. Da-Ae</strain>
        <tissue evidence="7">Seedling</tissue>
    </source>
</reference>
<evidence type="ECO:0000256" key="6">
    <source>
        <dbReference type="SAM" id="MobiDB-lite"/>
    </source>
</evidence>
<keyword evidence="2" id="KW-0808">Transferase</keyword>
<dbReference type="Gene3D" id="3.40.50.150">
    <property type="entry name" value="Vaccinia Virus protein VP39"/>
    <property type="match status" value="7"/>
</dbReference>
<dbReference type="InterPro" id="IPR042086">
    <property type="entry name" value="MeTrfase_capping"/>
</dbReference>